<gene>
    <name evidence="4" type="ORF">WJX81_005038</name>
</gene>
<dbReference type="SUPFAM" id="SSF52266">
    <property type="entry name" value="SGNH hydrolase"/>
    <property type="match status" value="1"/>
</dbReference>
<dbReference type="InterPro" id="IPR013830">
    <property type="entry name" value="SGNH_hydro"/>
</dbReference>
<dbReference type="PROSITE" id="PS51257">
    <property type="entry name" value="PROKAR_LIPOPROTEIN"/>
    <property type="match status" value="1"/>
</dbReference>
<evidence type="ECO:0000259" key="3">
    <source>
        <dbReference type="PROSITE" id="PS51448"/>
    </source>
</evidence>
<dbReference type="PANTHER" id="PTHR30383:SF32">
    <property type="entry name" value="SGNH-HYDROLASE"/>
    <property type="match status" value="1"/>
</dbReference>
<dbReference type="GO" id="GO:0004622">
    <property type="term" value="F:phosphatidylcholine lysophospholipase activity"/>
    <property type="evidence" value="ECO:0007669"/>
    <property type="project" value="TreeGrafter"/>
</dbReference>
<evidence type="ECO:0000256" key="1">
    <source>
        <dbReference type="ARBA" id="ARBA00023157"/>
    </source>
</evidence>
<dbReference type="InterPro" id="IPR051532">
    <property type="entry name" value="Ester_Hydrolysis_Enzymes"/>
</dbReference>
<keyword evidence="5" id="KW-1185">Reference proteome</keyword>
<evidence type="ECO:0000256" key="2">
    <source>
        <dbReference type="PROSITE-ProRule" id="PRU00779"/>
    </source>
</evidence>
<evidence type="ECO:0000313" key="4">
    <source>
        <dbReference type="EMBL" id="KAK9818980.1"/>
    </source>
</evidence>
<dbReference type="CDD" id="cd00111">
    <property type="entry name" value="Trefoil"/>
    <property type="match status" value="1"/>
</dbReference>
<name>A0AAW1Q9S9_9CHLO</name>
<organism evidence="4 5">
    <name type="scientific">Elliptochloris bilobata</name>
    <dbReference type="NCBI Taxonomy" id="381761"/>
    <lineage>
        <taxon>Eukaryota</taxon>
        <taxon>Viridiplantae</taxon>
        <taxon>Chlorophyta</taxon>
        <taxon>core chlorophytes</taxon>
        <taxon>Trebouxiophyceae</taxon>
        <taxon>Trebouxiophyceae incertae sedis</taxon>
        <taxon>Elliptochloris clade</taxon>
        <taxon>Elliptochloris</taxon>
    </lineage>
</organism>
<dbReference type="EMBL" id="JALJOU010000138">
    <property type="protein sequence ID" value="KAK9818980.1"/>
    <property type="molecule type" value="Genomic_DNA"/>
</dbReference>
<dbReference type="Proteomes" id="UP001445335">
    <property type="component" value="Unassembled WGS sequence"/>
</dbReference>
<dbReference type="AlphaFoldDB" id="A0AAW1Q9S9"/>
<proteinExistence type="predicted"/>
<feature type="disulfide bond" evidence="2">
    <location>
        <begin position="12"/>
        <end position="27"/>
    </location>
</feature>
<comment type="caution">
    <text evidence="4">The sequence shown here is derived from an EMBL/GenBank/DDBJ whole genome shotgun (WGS) entry which is preliminary data.</text>
</comment>
<dbReference type="InterPro" id="IPR044913">
    <property type="entry name" value="P_trefoil_dom_sf"/>
</dbReference>
<accession>A0AAW1Q9S9</accession>
<dbReference type="PROSITE" id="PS51448">
    <property type="entry name" value="P_TREFOIL_2"/>
    <property type="match status" value="1"/>
</dbReference>
<keyword evidence="1 2" id="KW-1015">Disulfide bond</keyword>
<protein>
    <recommendedName>
        <fullName evidence="3">P-type domain-containing protein</fullName>
    </recommendedName>
</protein>
<dbReference type="PANTHER" id="PTHR30383">
    <property type="entry name" value="THIOESTERASE 1/PROTEASE 1/LYSOPHOSPHOLIPASE L1"/>
    <property type="match status" value="1"/>
</dbReference>
<evidence type="ECO:0000313" key="5">
    <source>
        <dbReference type="Proteomes" id="UP001445335"/>
    </source>
</evidence>
<dbReference type="Gene3D" id="3.40.50.1110">
    <property type="entry name" value="SGNH hydrolase"/>
    <property type="match status" value="1"/>
</dbReference>
<dbReference type="InterPro" id="IPR000519">
    <property type="entry name" value="P_trefoil_dom"/>
</dbReference>
<reference evidence="4 5" key="1">
    <citation type="journal article" date="2024" name="Nat. Commun.">
        <title>Phylogenomics reveals the evolutionary origins of lichenization in chlorophyte algae.</title>
        <authorList>
            <person name="Puginier C."/>
            <person name="Libourel C."/>
            <person name="Otte J."/>
            <person name="Skaloud P."/>
            <person name="Haon M."/>
            <person name="Grisel S."/>
            <person name="Petersen M."/>
            <person name="Berrin J.G."/>
            <person name="Delaux P.M."/>
            <person name="Dal Grande F."/>
            <person name="Keller J."/>
        </authorList>
    </citation>
    <scope>NUCLEOTIDE SEQUENCE [LARGE SCALE GENOMIC DNA]</scope>
    <source>
        <strain evidence="4 5">SAG 245.80</strain>
    </source>
</reference>
<dbReference type="Pfam" id="PF13472">
    <property type="entry name" value="Lipase_GDSL_2"/>
    <property type="match status" value="1"/>
</dbReference>
<feature type="domain" description="P-type" evidence="3">
    <location>
        <begin position="1"/>
        <end position="41"/>
    </location>
</feature>
<sequence length="377" mass="40025">MRSTSLRAPAPCGSDGVGAAACTALGCCFDATAAQRCAHPSDVETRTLDELIQQRKAAASSAAAEGLAPSSLAIGEDLWAGYSDSCRYGMPAMGPEVREGMTWGIGWRRYHDLLSMRIAAGDQGPANTTGYQAVFYGDSILEHFMGSSGGVPEMQSGNASVVSPDMAAMRAVWNRHFGFRYRSAMAAISGDQVGHLWWRMLHGELPAVNQPGVVVVLIGTNDLGAAADCEAASEEDLVAAANRTIAARTRDMLAVVRRALPDTHVVLMGVLPRGASLGGRNAFTWPNRFTNAIAALNARYESFAEGDPMIHYLYCSDRFVNPDGEGIVKALMSDGLHPHAPGLEVISDCLAPLVAKSAGSASEQSRVVDCWGWCDRC</sequence>
<comment type="caution">
    <text evidence="2">Lacks conserved residue(s) required for the propagation of feature annotation.</text>
</comment>
<dbReference type="SUPFAM" id="SSF57492">
    <property type="entry name" value="Trefoil"/>
    <property type="match status" value="1"/>
</dbReference>
<dbReference type="InterPro" id="IPR036514">
    <property type="entry name" value="SGNH_hydro_sf"/>
</dbReference>